<dbReference type="InterPro" id="IPR005828">
    <property type="entry name" value="MFS_sugar_transport-like"/>
</dbReference>
<dbReference type="GO" id="GO:0031965">
    <property type="term" value="C:nuclear membrane"/>
    <property type="evidence" value="ECO:0007669"/>
    <property type="project" value="UniProtKB-UniRule"/>
</dbReference>
<keyword evidence="5 7" id="KW-0472">Membrane</keyword>
<organism evidence="10 11">
    <name type="scientific">Heracleum sosnowskyi</name>
    <dbReference type="NCBI Taxonomy" id="360622"/>
    <lineage>
        <taxon>Eukaryota</taxon>
        <taxon>Viridiplantae</taxon>
        <taxon>Streptophyta</taxon>
        <taxon>Embryophyta</taxon>
        <taxon>Tracheophyta</taxon>
        <taxon>Spermatophyta</taxon>
        <taxon>Magnoliopsida</taxon>
        <taxon>eudicotyledons</taxon>
        <taxon>Gunneridae</taxon>
        <taxon>Pentapetalae</taxon>
        <taxon>asterids</taxon>
        <taxon>campanulids</taxon>
        <taxon>Apiales</taxon>
        <taxon>Apiaceae</taxon>
        <taxon>Apioideae</taxon>
        <taxon>apioid superclade</taxon>
        <taxon>Tordylieae</taxon>
        <taxon>Tordyliinae</taxon>
        <taxon>Heracleum</taxon>
    </lineage>
</organism>
<evidence type="ECO:0000256" key="6">
    <source>
        <dbReference type="ARBA" id="ARBA00044504"/>
    </source>
</evidence>
<evidence type="ECO:0000313" key="11">
    <source>
        <dbReference type="Proteomes" id="UP001237642"/>
    </source>
</evidence>
<proteinExistence type="inferred from homology"/>
<dbReference type="PANTHER" id="PTHR48022">
    <property type="entry name" value="PLASTIDIC GLUCOSE TRANSPORTER 4"/>
    <property type="match status" value="1"/>
</dbReference>
<feature type="transmembrane region" description="Helical" evidence="8">
    <location>
        <begin position="205"/>
        <end position="225"/>
    </location>
</feature>
<dbReference type="AlphaFoldDB" id="A0AAD8J6C8"/>
<keyword evidence="11" id="KW-1185">Reference proteome</keyword>
<evidence type="ECO:0000256" key="8">
    <source>
        <dbReference type="SAM" id="Phobius"/>
    </source>
</evidence>
<dbReference type="Pfam" id="PF00083">
    <property type="entry name" value="Sugar_tr"/>
    <property type="match status" value="1"/>
</dbReference>
<comment type="similarity">
    <text evidence="7">Belongs to the nucleoporin Nup85 family.</text>
</comment>
<comment type="similarity">
    <text evidence="6">Belongs to the major facilitator superfamily. Phosphate:H(+) symporter (TC 2.A.1.9) family.</text>
</comment>
<keyword evidence="7" id="KW-0906">Nuclear pore complex</keyword>
<keyword evidence="7" id="KW-0539">Nucleus</keyword>
<keyword evidence="7" id="KW-0811">Translocation</keyword>
<keyword evidence="4 8" id="KW-1133">Transmembrane helix</keyword>
<dbReference type="PROSITE" id="PS50850">
    <property type="entry name" value="MFS"/>
    <property type="match status" value="1"/>
</dbReference>
<dbReference type="InterPro" id="IPR050360">
    <property type="entry name" value="MFS_Sugar_Transporters"/>
</dbReference>
<dbReference type="GO" id="GO:0005351">
    <property type="term" value="F:carbohydrate:proton symporter activity"/>
    <property type="evidence" value="ECO:0007669"/>
    <property type="project" value="TreeGrafter"/>
</dbReference>
<dbReference type="InterPro" id="IPR036259">
    <property type="entry name" value="MFS_trans_sf"/>
</dbReference>
<dbReference type="Pfam" id="PF07575">
    <property type="entry name" value="Nucleopor_Nup85"/>
    <property type="match status" value="1"/>
</dbReference>
<dbReference type="SUPFAM" id="SSF103473">
    <property type="entry name" value="MFS general substrate transporter"/>
    <property type="match status" value="1"/>
</dbReference>
<keyword evidence="7" id="KW-0813">Transport</keyword>
<dbReference type="InterPro" id="IPR020846">
    <property type="entry name" value="MFS_dom"/>
</dbReference>
<comment type="function">
    <text evidence="7">Functions as a component of the nuclear pore complex (NPC).</text>
</comment>
<dbReference type="EMBL" id="JAUIZM010000002">
    <property type="protein sequence ID" value="KAK1398409.1"/>
    <property type="molecule type" value="Genomic_DNA"/>
</dbReference>
<sequence>MSALSFPYLLTKIYNQLTCLAFGWLLKQTENSLVETVVVLVSKMPRLRPNLSAGKLDECYETKPDFVKVWEKWRGQITKPDCSSFWLQCGHQDTREGLKRMLHIILGNASDLSAATFHWVELFIGHIMYIRRFTVGMENMYSLAQVLSSHALTWQPIPLPFAATVQSVQTMIIGRLLTGIGIGISYIIVPLYISEISPSKMHGTLGSINQLFICVGIFAAVVAGVPLASNPLWRRTMFGIAAIPSVLLAVGMEISPESPRWLFQQGKISEAEVAVERLFGKERVTEVMNDLDVYSQGSTKPEAGWSNLFSSRNWKVVNIGAAMTVSSVHVMDLVAQRYLVTVSGNDGKRVPSDAWALDTAQKPYAWQKLTLDGDRPSARIADEDGFAASTSCHHCVPLRLYL</sequence>
<keyword evidence="3 8" id="KW-0812">Transmembrane</keyword>
<accession>A0AAD8J6C8</accession>
<dbReference type="Proteomes" id="UP001237642">
    <property type="component" value="Unassembled WGS sequence"/>
</dbReference>
<feature type="transmembrane region" description="Helical" evidence="8">
    <location>
        <begin position="172"/>
        <end position="193"/>
    </location>
</feature>
<evidence type="ECO:0000259" key="9">
    <source>
        <dbReference type="PROSITE" id="PS50850"/>
    </source>
</evidence>
<dbReference type="InterPro" id="IPR011502">
    <property type="entry name" value="Nucleoporin_Nup85"/>
</dbReference>
<dbReference type="GO" id="GO:0015031">
    <property type="term" value="P:protein transport"/>
    <property type="evidence" value="ECO:0007669"/>
    <property type="project" value="UniProtKB-KW"/>
</dbReference>
<name>A0AAD8J6C8_9APIA</name>
<reference evidence="10" key="1">
    <citation type="submission" date="2023-02" db="EMBL/GenBank/DDBJ databases">
        <title>Genome of toxic invasive species Heracleum sosnowskyi carries increased number of genes despite the absence of recent whole-genome duplications.</title>
        <authorList>
            <person name="Schelkunov M."/>
            <person name="Shtratnikova V."/>
            <person name="Makarenko M."/>
            <person name="Klepikova A."/>
            <person name="Omelchenko D."/>
            <person name="Novikova G."/>
            <person name="Obukhova E."/>
            <person name="Bogdanov V."/>
            <person name="Penin A."/>
            <person name="Logacheva M."/>
        </authorList>
    </citation>
    <scope>NUCLEOTIDE SEQUENCE</scope>
    <source>
        <strain evidence="10">Hsosn_3</strain>
        <tissue evidence="10">Leaf</tissue>
    </source>
</reference>
<dbReference type="PANTHER" id="PTHR48022:SF2">
    <property type="entry name" value="PLASTIDIC GLUCOSE TRANSPORTER 4"/>
    <property type="match status" value="1"/>
</dbReference>
<evidence type="ECO:0000256" key="2">
    <source>
        <dbReference type="ARBA" id="ARBA00010992"/>
    </source>
</evidence>
<dbReference type="GO" id="GO:0051028">
    <property type="term" value="P:mRNA transport"/>
    <property type="evidence" value="ECO:0007669"/>
    <property type="project" value="UniProtKB-KW"/>
</dbReference>
<evidence type="ECO:0000313" key="10">
    <source>
        <dbReference type="EMBL" id="KAK1398409.1"/>
    </source>
</evidence>
<reference evidence="10" key="2">
    <citation type="submission" date="2023-05" db="EMBL/GenBank/DDBJ databases">
        <authorList>
            <person name="Schelkunov M.I."/>
        </authorList>
    </citation>
    <scope>NUCLEOTIDE SEQUENCE</scope>
    <source>
        <strain evidence="10">Hsosn_3</strain>
        <tissue evidence="10">Leaf</tissue>
    </source>
</reference>
<comment type="similarity">
    <text evidence="2">Belongs to the major facilitator superfamily. Sugar transporter (TC 2.A.1.1) family.</text>
</comment>
<dbReference type="Gene3D" id="1.20.1250.20">
    <property type="entry name" value="MFS general substrate transporter like domains"/>
    <property type="match status" value="1"/>
</dbReference>
<evidence type="ECO:0000256" key="7">
    <source>
        <dbReference type="RuleBase" id="RU365073"/>
    </source>
</evidence>
<keyword evidence="7" id="KW-0509">mRNA transport</keyword>
<gene>
    <name evidence="10" type="ORF">POM88_008272</name>
</gene>
<evidence type="ECO:0000256" key="4">
    <source>
        <dbReference type="ARBA" id="ARBA00022989"/>
    </source>
</evidence>
<evidence type="ECO:0000256" key="3">
    <source>
        <dbReference type="ARBA" id="ARBA00022692"/>
    </source>
</evidence>
<dbReference type="GO" id="GO:0005643">
    <property type="term" value="C:nuclear pore"/>
    <property type="evidence" value="ECO:0007669"/>
    <property type="project" value="UniProtKB-SubCell"/>
</dbReference>
<keyword evidence="7" id="KW-0653">Protein transport</keyword>
<comment type="subcellular location">
    <subcellularLocation>
        <location evidence="1">Membrane</location>
        <topology evidence="1">Multi-pass membrane protein</topology>
    </subcellularLocation>
    <subcellularLocation>
        <location evidence="7">Nucleus</location>
        <location evidence="7">Nuclear pore complex</location>
    </subcellularLocation>
</comment>
<protein>
    <recommendedName>
        <fullName evidence="7">Nuclear pore complex protein Nup85</fullName>
    </recommendedName>
</protein>
<feature type="domain" description="Major facilitator superfamily (MFS) profile" evidence="9">
    <location>
        <begin position="16"/>
        <end position="402"/>
    </location>
</feature>
<evidence type="ECO:0000256" key="1">
    <source>
        <dbReference type="ARBA" id="ARBA00004141"/>
    </source>
</evidence>
<evidence type="ECO:0000256" key="5">
    <source>
        <dbReference type="ARBA" id="ARBA00023136"/>
    </source>
</evidence>
<comment type="caution">
    <text evidence="10">The sequence shown here is derived from an EMBL/GenBank/DDBJ whole genome shotgun (WGS) entry which is preliminary data.</text>
</comment>
<comment type="subunit">
    <text evidence="7">Component of the nuclear pore complex (NPC).</text>
</comment>